<reference evidence="1" key="1">
    <citation type="submission" date="2023-01" db="EMBL/GenBank/DDBJ databases">
        <title>Genome assembly of the deep-sea coral Lophelia pertusa.</title>
        <authorList>
            <person name="Herrera S."/>
            <person name="Cordes E."/>
        </authorList>
    </citation>
    <scope>NUCLEOTIDE SEQUENCE</scope>
    <source>
        <strain evidence="1">USNM1676648</strain>
        <tissue evidence="1">Polyp</tissue>
    </source>
</reference>
<evidence type="ECO:0008006" key="3">
    <source>
        <dbReference type="Google" id="ProtNLM"/>
    </source>
</evidence>
<dbReference type="Gene3D" id="2.90.20.10">
    <property type="entry name" value="Plasmodium vivax P25 domain"/>
    <property type="match status" value="1"/>
</dbReference>
<dbReference type="OrthoDB" id="4405280at2759"/>
<protein>
    <recommendedName>
        <fullName evidence="3">EGF-like domain-containing protein</fullName>
    </recommendedName>
</protein>
<gene>
    <name evidence="1" type="ORF">OS493_006541</name>
</gene>
<organism evidence="1 2">
    <name type="scientific">Desmophyllum pertusum</name>
    <dbReference type="NCBI Taxonomy" id="174260"/>
    <lineage>
        <taxon>Eukaryota</taxon>
        <taxon>Metazoa</taxon>
        <taxon>Cnidaria</taxon>
        <taxon>Anthozoa</taxon>
        <taxon>Hexacorallia</taxon>
        <taxon>Scleractinia</taxon>
        <taxon>Caryophylliina</taxon>
        <taxon>Caryophylliidae</taxon>
        <taxon>Desmophyllum</taxon>
    </lineage>
</organism>
<sequence length="129" mass="14032">MSDCEKKNGVVCAARERCSQVIGTYDCVCAEGFDTVFEGEKRKCVDACTCGENGKCLEKGGCECNSGYTENGDGECVGKLTTNVIPSVKKHEICHQGKCKCKRGYHKSKTGHCIRKAFASKMRSLTETV</sequence>
<dbReference type="AlphaFoldDB" id="A0A9X0A530"/>
<evidence type="ECO:0000313" key="1">
    <source>
        <dbReference type="EMBL" id="KAJ7393556.1"/>
    </source>
</evidence>
<evidence type="ECO:0000313" key="2">
    <source>
        <dbReference type="Proteomes" id="UP001163046"/>
    </source>
</evidence>
<dbReference type="Proteomes" id="UP001163046">
    <property type="component" value="Unassembled WGS sequence"/>
</dbReference>
<proteinExistence type="predicted"/>
<name>A0A9X0A530_9CNID</name>
<accession>A0A9X0A530</accession>
<dbReference type="EMBL" id="MU825398">
    <property type="protein sequence ID" value="KAJ7393556.1"/>
    <property type="molecule type" value="Genomic_DNA"/>
</dbReference>
<keyword evidence="2" id="KW-1185">Reference proteome</keyword>
<comment type="caution">
    <text evidence="1">The sequence shown here is derived from an EMBL/GenBank/DDBJ whole genome shotgun (WGS) entry which is preliminary data.</text>
</comment>